<reference evidence="6" key="1">
    <citation type="submission" date="2023-06" db="EMBL/GenBank/DDBJ databases">
        <title>Survivors Of The Sea: Transcriptome response of Skeletonema marinoi to long-term dormancy.</title>
        <authorList>
            <person name="Pinder M.I.M."/>
            <person name="Kourtchenko O."/>
            <person name="Robertson E.K."/>
            <person name="Larsson T."/>
            <person name="Maumus F."/>
            <person name="Osuna-Cruz C.M."/>
            <person name="Vancaester E."/>
            <person name="Stenow R."/>
            <person name="Vandepoele K."/>
            <person name="Ploug H."/>
            <person name="Bruchert V."/>
            <person name="Godhe A."/>
            <person name="Topel M."/>
        </authorList>
    </citation>
    <scope>NUCLEOTIDE SEQUENCE</scope>
    <source>
        <strain evidence="6">R05AC</strain>
    </source>
</reference>
<dbReference type="SUPFAM" id="SSF52540">
    <property type="entry name" value="P-loop containing nucleoside triphosphate hydrolases"/>
    <property type="match status" value="1"/>
</dbReference>
<dbReference type="PANTHER" id="PTHR47959:SF1">
    <property type="entry name" value="ATP-DEPENDENT RNA HELICASE DBPA"/>
    <property type="match status" value="1"/>
</dbReference>
<dbReference type="InterPro" id="IPR027417">
    <property type="entry name" value="P-loop_NTPase"/>
</dbReference>
<dbReference type="AlphaFoldDB" id="A0AAD8Y9P6"/>
<dbReference type="Gene3D" id="3.40.50.300">
    <property type="entry name" value="P-loop containing nucleotide triphosphate hydrolases"/>
    <property type="match status" value="1"/>
</dbReference>
<keyword evidence="2" id="KW-0378">Hydrolase</keyword>
<proteinExistence type="predicted"/>
<evidence type="ECO:0000313" key="7">
    <source>
        <dbReference type="Proteomes" id="UP001224775"/>
    </source>
</evidence>
<evidence type="ECO:0000256" key="3">
    <source>
        <dbReference type="ARBA" id="ARBA00022806"/>
    </source>
</evidence>
<evidence type="ECO:0000256" key="2">
    <source>
        <dbReference type="ARBA" id="ARBA00022801"/>
    </source>
</evidence>
<dbReference type="GO" id="GO:0016787">
    <property type="term" value="F:hydrolase activity"/>
    <property type="evidence" value="ECO:0007669"/>
    <property type="project" value="UniProtKB-KW"/>
</dbReference>
<evidence type="ECO:0000259" key="5">
    <source>
        <dbReference type="Pfam" id="PF00270"/>
    </source>
</evidence>
<protein>
    <recommendedName>
        <fullName evidence="5">DEAD/DEAH-box helicase domain-containing protein</fullName>
    </recommendedName>
</protein>
<accession>A0AAD8Y9P6</accession>
<sequence>MEQSRWYLHQQEELLVNISRRAATLYFTETIHPSSVHAITHKLKLERMTEIQYKTFDAASTGSDVLARARTGTGKTLAFLVPGIQSALRSGRMPGRMDILS</sequence>
<organism evidence="6 7">
    <name type="scientific">Skeletonema marinoi</name>
    <dbReference type="NCBI Taxonomy" id="267567"/>
    <lineage>
        <taxon>Eukaryota</taxon>
        <taxon>Sar</taxon>
        <taxon>Stramenopiles</taxon>
        <taxon>Ochrophyta</taxon>
        <taxon>Bacillariophyta</taxon>
        <taxon>Coscinodiscophyceae</taxon>
        <taxon>Thalassiosirophycidae</taxon>
        <taxon>Thalassiosirales</taxon>
        <taxon>Skeletonemataceae</taxon>
        <taxon>Skeletonema</taxon>
        <taxon>Skeletonema marinoi-dohrnii complex</taxon>
    </lineage>
</organism>
<dbReference type="EMBL" id="JATAAI010000014">
    <property type="protein sequence ID" value="KAK1741035.1"/>
    <property type="molecule type" value="Genomic_DNA"/>
</dbReference>
<dbReference type="GO" id="GO:0005524">
    <property type="term" value="F:ATP binding"/>
    <property type="evidence" value="ECO:0007669"/>
    <property type="project" value="UniProtKB-KW"/>
</dbReference>
<keyword evidence="3" id="KW-0347">Helicase</keyword>
<keyword evidence="4" id="KW-0067">ATP-binding</keyword>
<dbReference type="InterPro" id="IPR011545">
    <property type="entry name" value="DEAD/DEAH_box_helicase_dom"/>
</dbReference>
<dbReference type="Proteomes" id="UP001224775">
    <property type="component" value="Unassembled WGS sequence"/>
</dbReference>
<feature type="domain" description="DEAD/DEAH-box helicase" evidence="5">
    <location>
        <begin position="49"/>
        <end position="87"/>
    </location>
</feature>
<dbReference type="GO" id="GO:0005829">
    <property type="term" value="C:cytosol"/>
    <property type="evidence" value="ECO:0007669"/>
    <property type="project" value="TreeGrafter"/>
</dbReference>
<evidence type="ECO:0000256" key="1">
    <source>
        <dbReference type="ARBA" id="ARBA00022741"/>
    </source>
</evidence>
<comment type="caution">
    <text evidence="6">The sequence shown here is derived from an EMBL/GenBank/DDBJ whole genome shotgun (WGS) entry which is preliminary data.</text>
</comment>
<dbReference type="GO" id="GO:0003676">
    <property type="term" value="F:nucleic acid binding"/>
    <property type="evidence" value="ECO:0007669"/>
    <property type="project" value="InterPro"/>
</dbReference>
<name>A0AAD8Y9P6_9STRA</name>
<dbReference type="InterPro" id="IPR050079">
    <property type="entry name" value="DEAD_box_RNA_helicase"/>
</dbReference>
<dbReference type="Pfam" id="PF00270">
    <property type="entry name" value="DEAD"/>
    <property type="match status" value="1"/>
</dbReference>
<dbReference type="GO" id="GO:0003724">
    <property type="term" value="F:RNA helicase activity"/>
    <property type="evidence" value="ECO:0007669"/>
    <property type="project" value="TreeGrafter"/>
</dbReference>
<gene>
    <name evidence="6" type="ORF">QTG54_008287</name>
</gene>
<evidence type="ECO:0000256" key="4">
    <source>
        <dbReference type="ARBA" id="ARBA00022840"/>
    </source>
</evidence>
<evidence type="ECO:0000313" key="6">
    <source>
        <dbReference type="EMBL" id="KAK1741035.1"/>
    </source>
</evidence>
<dbReference type="PANTHER" id="PTHR47959">
    <property type="entry name" value="ATP-DEPENDENT RNA HELICASE RHLE-RELATED"/>
    <property type="match status" value="1"/>
</dbReference>
<keyword evidence="7" id="KW-1185">Reference proteome</keyword>
<keyword evidence="1" id="KW-0547">Nucleotide-binding</keyword>